<keyword evidence="3" id="KW-1185">Reference proteome</keyword>
<feature type="transmembrane region" description="Helical" evidence="1">
    <location>
        <begin position="44"/>
        <end position="62"/>
    </location>
</feature>
<dbReference type="STRING" id="1514971.AUR64_00945"/>
<reference evidence="2 3" key="1">
    <citation type="submission" date="2015-12" db="EMBL/GenBank/DDBJ databases">
        <title>Haloprofundus marisrubri gen. nov., sp. nov., an extremely halophilic archaeon isolated from the Discovery deep brine-seawater interface in the Red Sea.</title>
        <authorList>
            <person name="Zhang G."/>
            <person name="Stingl U."/>
            <person name="Rashid M."/>
        </authorList>
    </citation>
    <scope>NUCLEOTIDE SEQUENCE [LARGE SCALE GENOMIC DNA]</scope>
    <source>
        <strain evidence="2 3">SB9</strain>
    </source>
</reference>
<evidence type="ECO:0000256" key="1">
    <source>
        <dbReference type="SAM" id="Phobius"/>
    </source>
</evidence>
<dbReference type="EMBL" id="LOPU01000034">
    <property type="protein sequence ID" value="KTG08171.1"/>
    <property type="molecule type" value="Genomic_DNA"/>
</dbReference>
<dbReference type="Proteomes" id="UP000054387">
    <property type="component" value="Unassembled WGS sequence"/>
</dbReference>
<keyword evidence="1" id="KW-0812">Transmembrane</keyword>
<protein>
    <submittedName>
        <fullName evidence="2">Uncharacterized protein</fullName>
    </submittedName>
</protein>
<name>A0A0W1R5Q0_9EURY</name>
<dbReference type="RefSeq" id="WP_058583252.1">
    <property type="nucleotide sequence ID" value="NZ_LOPU01000034.1"/>
</dbReference>
<feature type="transmembrane region" description="Helical" evidence="1">
    <location>
        <begin position="74"/>
        <end position="92"/>
    </location>
</feature>
<keyword evidence="1" id="KW-0472">Membrane</keyword>
<organism evidence="2 3">
    <name type="scientific">Haloprofundus marisrubri</name>
    <dbReference type="NCBI Taxonomy" id="1514971"/>
    <lineage>
        <taxon>Archaea</taxon>
        <taxon>Methanobacteriati</taxon>
        <taxon>Methanobacteriota</taxon>
        <taxon>Stenosarchaea group</taxon>
        <taxon>Halobacteria</taxon>
        <taxon>Halobacteriales</taxon>
        <taxon>Haloferacaceae</taxon>
        <taxon>Haloprofundus</taxon>
    </lineage>
</organism>
<proteinExistence type="predicted"/>
<comment type="caution">
    <text evidence="2">The sequence shown here is derived from an EMBL/GenBank/DDBJ whole genome shotgun (WGS) entry which is preliminary data.</text>
</comment>
<sequence>MAVTASPLRRLVVGDEDAVEWLALIPLLFTAECMGVVVCRMLGLFPLVVVPGAVVTLALMVVPSALSAANGGGLFGSVVLGLAPVSGLQLALSGEAPLGIDVATMASVGVVAGIGLGAVGFVVGAARR</sequence>
<evidence type="ECO:0000313" key="2">
    <source>
        <dbReference type="EMBL" id="KTG08171.1"/>
    </source>
</evidence>
<feature type="transmembrane region" description="Helical" evidence="1">
    <location>
        <begin position="104"/>
        <end position="126"/>
    </location>
</feature>
<feature type="transmembrane region" description="Helical" evidence="1">
    <location>
        <begin position="21"/>
        <end position="38"/>
    </location>
</feature>
<accession>A0A0W1R5Q0</accession>
<gene>
    <name evidence="2" type="ORF">AUR64_00945</name>
</gene>
<dbReference type="AlphaFoldDB" id="A0A0W1R5Q0"/>
<keyword evidence="1" id="KW-1133">Transmembrane helix</keyword>
<dbReference type="OrthoDB" id="377559at2157"/>
<evidence type="ECO:0000313" key="3">
    <source>
        <dbReference type="Proteomes" id="UP000054387"/>
    </source>
</evidence>